<reference evidence="1 2" key="1">
    <citation type="submission" date="2016-02" db="EMBL/GenBank/DDBJ databases">
        <authorList>
            <consortium name="Pathogen Informatics"/>
        </authorList>
    </citation>
    <scope>NUCLEOTIDE SEQUENCE [LARGE SCALE GENOMIC DNA]</scope>
    <source>
        <strain evidence="1 2">LSS30</strain>
    </source>
</reference>
<dbReference type="AlphaFoldDB" id="A0AAN2RKZ2"/>
<dbReference type="EMBL" id="FIGH01000001">
    <property type="protein sequence ID" value="CYU25474.1"/>
    <property type="molecule type" value="Genomic_DNA"/>
</dbReference>
<name>A0AAN2RKZ2_STRSU</name>
<organism evidence="1 2">
    <name type="scientific">Streptococcus suis</name>
    <dbReference type="NCBI Taxonomy" id="1307"/>
    <lineage>
        <taxon>Bacteria</taxon>
        <taxon>Bacillati</taxon>
        <taxon>Bacillota</taxon>
        <taxon>Bacilli</taxon>
        <taxon>Lactobacillales</taxon>
        <taxon>Streptococcaceae</taxon>
        <taxon>Streptococcus</taxon>
    </lineage>
</organism>
<sequence length="31" mass="3717">MRKLNMEEKTKITAGQICLYYWYGIGFLCWG</sequence>
<proteinExistence type="predicted"/>
<comment type="caution">
    <text evidence="1">The sequence shown here is derived from an EMBL/GenBank/DDBJ whole genome shotgun (WGS) entry which is preliminary data.</text>
</comment>
<evidence type="ECO:0000313" key="2">
    <source>
        <dbReference type="Proteomes" id="UP000074664"/>
    </source>
</evidence>
<protein>
    <submittedName>
        <fullName evidence="1">Uncharacterized protein</fullName>
    </submittedName>
</protein>
<dbReference type="Proteomes" id="UP000074664">
    <property type="component" value="Unassembled WGS sequence"/>
</dbReference>
<accession>A0AAN2RKZ2</accession>
<evidence type="ECO:0000313" key="1">
    <source>
        <dbReference type="EMBL" id="CYU25474.1"/>
    </source>
</evidence>
<gene>
    <name evidence="1" type="ORF">ERS132392_00019</name>
</gene>